<gene>
    <name evidence="1" type="ORF">HCN56_12080</name>
</gene>
<evidence type="ECO:0008006" key="3">
    <source>
        <dbReference type="Google" id="ProtNLM"/>
    </source>
</evidence>
<protein>
    <recommendedName>
        <fullName evidence="3">DUF2383 domain-containing protein</fullName>
    </recommendedName>
</protein>
<name>A0A7X6HZJ1_9ACTN</name>
<dbReference type="RefSeq" id="WP_167970246.1">
    <property type="nucleotide sequence ID" value="NZ_BHZG01000140.1"/>
</dbReference>
<organism evidence="1 2">
    <name type="scientific">Streptomyces lonarensis</name>
    <dbReference type="NCBI Taxonomy" id="700599"/>
    <lineage>
        <taxon>Bacteria</taxon>
        <taxon>Bacillati</taxon>
        <taxon>Actinomycetota</taxon>
        <taxon>Actinomycetes</taxon>
        <taxon>Kitasatosporales</taxon>
        <taxon>Streptomycetaceae</taxon>
        <taxon>Streptomyces</taxon>
    </lineage>
</organism>
<evidence type="ECO:0000313" key="1">
    <source>
        <dbReference type="EMBL" id="NJQ06299.1"/>
    </source>
</evidence>
<dbReference type="EMBL" id="JAAVJD010000075">
    <property type="protein sequence ID" value="NJQ06299.1"/>
    <property type="molecule type" value="Genomic_DNA"/>
</dbReference>
<sequence>MSLEPLLRALHDAEHALAQHFEDVAAEHRAEHEVHHVARDLARWSLRHAEALAVFSGRGVGEHAVRRVPADGYPHAVLRRERRLCLLNDLRQVHLHATAVAVDWEMLSQAAQALRRPELQRLAADCRPETLRQTAWAQGQLTVLSPQLLTVAPGG</sequence>
<dbReference type="Proteomes" id="UP000578686">
    <property type="component" value="Unassembled WGS sequence"/>
</dbReference>
<accession>A0A7X6HZJ1</accession>
<proteinExistence type="predicted"/>
<dbReference type="AlphaFoldDB" id="A0A7X6HZJ1"/>
<comment type="caution">
    <text evidence="1">The sequence shown here is derived from an EMBL/GenBank/DDBJ whole genome shotgun (WGS) entry which is preliminary data.</text>
</comment>
<reference evidence="1 2" key="1">
    <citation type="submission" date="2020-03" db="EMBL/GenBank/DDBJ databases">
        <title>Draft genome of Streptomyces sp. ventii, isolated from the Axial Seamount in the Pacific Ocean, and resequencing of the two type strains Streptomyces lonarensis strain NCL 716 and Streptomyces bohaiensis strain 11A07.</title>
        <authorList>
            <person name="Loughran R.M."/>
            <person name="Pfannmuller K.M."/>
            <person name="Wasson B.J."/>
            <person name="Deadmond M.C."/>
            <person name="Paddock B.E."/>
            <person name="Koyack M.J."/>
            <person name="Gallegos D.A."/>
            <person name="Mitchell E.A."/>
            <person name="Ushijima B."/>
            <person name="Saw J.H."/>
            <person name="Mcphail K.L."/>
            <person name="Videau P."/>
        </authorList>
    </citation>
    <scope>NUCLEOTIDE SEQUENCE [LARGE SCALE GENOMIC DNA]</scope>
    <source>
        <strain evidence="1 2">NCL716</strain>
    </source>
</reference>
<evidence type="ECO:0000313" key="2">
    <source>
        <dbReference type="Proteomes" id="UP000578686"/>
    </source>
</evidence>
<keyword evidence="2" id="KW-1185">Reference proteome</keyword>